<reference evidence="2 3" key="1">
    <citation type="submission" date="2017-05" db="EMBL/GenBank/DDBJ databases">
        <title>Complete and WGS of Bordetella genogroups.</title>
        <authorList>
            <person name="Spilker T."/>
            <person name="LiPuma J."/>
        </authorList>
    </citation>
    <scope>NUCLEOTIDE SEQUENCE [LARGE SCALE GENOMIC DNA]</scope>
    <source>
        <strain evidence="2 3">AU10456</strain>
    </source>
</reference>
<dbReference type="AlphaFoldDB" id="A0A261TII2"/>
<dbReference type="RefSeq" id="WP_094801494.1">
    <property type="nucleotide sequence ID" value="NZ_NEVP01000009.1"/>
</dbReference>
<keyword evidence="1" id="KW-0812">Transmembrane</keyword>
<gene>
    <name evidence="2" type="ORF">CAL25_15555</name>
</gene>
<feature type="transmembrane region" description="Helical" evidence="1">
    <location>
        <begin position="177"/>
        <end position="197"/>
    </location>
</feature>
<feature type="transmembrane region" description="Helical" evidence="1">
    <location>
        <begin position="16"/>
        <end position="34"/>
    </location>
</feature>
<keyword evidence="1" id="KW-1133">Transmembrane helix</keyword>
<organism evidence="2 3">
    <name type="scientific">Bordetella genomosp. 5</name>
    <dbReference type="NCBI Taxonomy" id="1395608"/>
    <lineage>
        <taxon>Bacteria</taxon>
        <taxon>Pseudomonadati</taxon>
        <taxon>Pseudomonadota</taxon>
        <taxon>Betaproteobacteria</taxon>
        <taxon>Burkholderiales</taxon>
        <taxon>Alcaligenaceae</taxon>
        <taxon>Bordetella</taxon>
    </lineage>
</organism>
<comment type="caution">
    <text evidence="2">The sequence shown here is derived from an EMBL/GenBank/DDBJ whole genome shotgun (WGS) entry which is preliminary data.</text>
</comment>
<dbReference type="Proteomes" id="UP000216913">
    <property type="component" value="Unassembled WGS sequence"/>
</dbReference>
<keyword evidence="3" id="KW-1185">Reference proteome</keyword>
<evidence type="ECO:0000313" key="3">
    <source>
        <dbReference type="Proteomes" id="UP000216913"/>
    </source>
</evidence>
<dbReference type="OrthoDB" id="8443694at2"/>
<feature type="transmembrane region" description="Helical" evidence="1">
    <location>
        <begin position="152"/>
        <end position="171"/>
    </location>
</feature>
<dbReference type="EMBL" id="NEVP01000009">
    <property type="protein sequence ID" value="OZI49037.1"/>
    <property type="molecule type" value="Genomic_DNA"/>
</dbReference>
<keyword evidence="1" id="KW-0472">Membrane</keyword>
<name>A0A261TII2_9BORD</name>
<feature type="transmembrane region" description="Helical" evidence="1">
    <location>
        <begin position="40"/>
        <end position="58"/>
    </location>
</feature>
<proteinExistence type="predicted"/>
<accession>A0A261TII2</accession>
<protein>
    <submittedName>
        <fullName evidence="2">Uncharacterized protein</fullName>
    </submittedName>
</protein>
<evidence type="ECO:0000313" key="2">
    <source>
        <dbReference type="EMBL" id="OZI49037.1"/>
    </source>
</evidence>
<evidence type="ECO:0000256" key="1">
    <source>
        <dbReference type="SAM" id="Phobius"/>
    </source>
</evidence>
<sequence length="200" mass="21498">MMQGIKVKAYTRWHQWSVPIGLLIASAAFLGLLFGLQQPLWAIGVAIVCLIVPPVVAFQGFPTSNEARIDAEGLSFSRRGPVLFSEIGSWSADDYLKLARPGKPTLLVGAIDAPNRERLLREFQAGLAAWQTRQPGAGHGARQTYFYGSWRGRLVGLLIIALGGAVMTMALRLAEPSVMLAAVGALGGLFGVAMLLGKRR</sequence>